<dbReference type="AlphaFoldDB" id="A0A520MY79"/>
<dbReference type="SMART" id="SM00935">
    <property type="entry name" value="OmpH"/>
    <property type="match status" value="1"/>
</dbReference>
<evidence type="ECO:0000313" key="5">
    <source>
        <dbReference type="EMBL" id="RZO26163.1"/>
    </source>
</evidence>
<dbReference type="InterPro" id="IPR005632">
    <property type="entry name" value="Chaperone_Skp"/>
</dbReference>
<feature type="chain" id="PRO_5022007505" evidence="4">
    <location>
        <begin position="23"/>
        <end position="174"/>
    </location>
</feature>
<comment type="caution">
    <text evidence="5">The sequence shown here is derived from an EMBL/GenBank/DDBJ whole genome shotgun (WGS) entry which is preliminary data.</text>
</comment>
<gene>
    <name evidence="5" type="ORF">EVA92_03685</name>
</gene>
<dbReference type="PANTHER" id="PTHR35089:SF1">
    <property type="entry name" value="CHAPERONE PROTEIN SKP"/>
    <property type="match status" value="1"/>
</dbReference>
<feature type="signal peptide" evidence="4">
    <location>
        <begin position="1"/>
        <end position="22"/>
    </location>
</feature>
<dbReference type="EMBL" id="SHBE01000006">
    <property type="protein sequence ID" value="RZO26163.1"/>
    <property type="molecule type" value="Genomic_DNA"/>
</dbReference>
<comment type="similarity">
    <text evidence="1">Belongs to the Skp family.</text>
</comment>
<feature type="coiled-coil region" evidence="3">
    <location>
        <begin position="86"/>
        <end position="124"/>
    </location>
</feature>
<organism evidence="5 6">
    <name type="scientific">SAR86 cluster bacterium</name>
    <dbReference type="NCBI Taxonomy" id="2030880"/>
    <lineage>
        <taxon>Bacteria</taxon>
        <taxon>Pseudomonadati</taxon>
        <taxon>Pseudomonadota</taxon>
        <taxon>Gammaproteobacteria</taxon>
        <taxon>SAR86 cluster</taxon>
    </lineage>
</organism>
<accession>A0A520MY79</accession>
<dbReference type="GO" id="GO:0005829">
    <property type="term" value="C:cytosol"/>
    <property type="evidence" value="ECO:0007669"/>
    <property type="project" value="TreeGrafter"/>
</dbReference>
<keyword evidence="3" id="KW-0175">Coiled coil</keyword>
<reference evidence="5 6" key="1">
    <citation type="submission" date="2019-02" db="EMBL/GenBank/DDBJ databases">
        <title>Prokaryotic population dynamics and viral predation in marine succession experiment using metagenomics: the confinement effect.</title>
        <authorList>
            <person name="Haro-Moreno J.M."/>
            <person name="Rodriguez-Valera F."/>
            <person name="Lopez-Perez M."/>
        </authorList>
    </citation>
    <scope>NUCLEOTIDE SEQUENCE [LARGE SCALE GENOMIC DNA]</scope>
    <source>
        <strain evidence="5">MED-G159</strain>
    </source>
</reference>
<dbReference type="GO" id="GO:0050821">
    <property type="term" value="P:protein stabilization"/>
    <property type="evidence" value="ECO:0007669"/>
    <property type="project" value="TreeGrafter"/>
</dbReference>
<dbReference type="GO" id="GO:0051082">
    <property type="term" value="F:unfolded protein binding"/>
    <property type="evidence" value="ECO:0007669"/>
    <property type="project" value="InterPro"/>
</dbReference>
<dbReference type="SUPFAM" id="SSF111384">
    <property type="entry name" value="OmpH-like"/>
    <property type="match status" value="1"/>
</dbReference>
<dbReference type="InterPro" id="IPR024930">
    <property type="entry name" value="Skp_dom_sf"/>
</dbReference>
<evidence type="ECO:0000256" key="3">
    <source>
        <dbReference type="SAM" id="Coils"/>
    </source>
</evidence>
<keyword evidence="2 4" id="KW-0732">Signal</keyword>
<evidence type="ECO:0000256" key="2">
    <source>
        <dbReference type="ARBA" id="ARBA00022729"/>
    </source>
</evidence>
<dbReference type="Gene3D" id="3.30.910.20">
    <property type="entry name" value="Skp domain"/>
    <property type="match status" value="1"/>
</dbReference>
<evidence type="ECO:0000313" key="6">
    <source>
        <dbReference type="Proteomes" id="UP000315825"/>
    </source>
</evidence>
<evidence type="ECO:0000256" key="1">
    <source>
        <dbReference type="ARBA" id="ARBA00009091"/>
    </source>
</evidence>
<name>A0A520MY79_9GAMM</name>
<dbReference type="PANTHER" id="PTHR35089">
    <property type="entry name" value="CHAPERONE PROTEIN SKP"/>
    <property type="match status" value="1"/>
</dbReference>
<protein>
    <submittedName>
        <fullName evidence="5">OmpH family outer membrane protein</fullName>
    </submittedName>
</protein>
<proteinExistence type="inferred from homology"/>
<evidence type="ECO:0000256" key="4">
    <source>
        <dbReference type="SAM" id="SignalP"/>
    </source>
</evidence>
<dbReference type="Pfam" id="PF03938">
    <property type="entry name" value="OmpH"/>
    <property type="match status" value="1"/>
</dbReference>
<sequence length="174" mass="19458">MNILQKTITTALIIAFSSAAYAEGTFVLNAERAMLSTQYAKESFKQLEEDSDFIADRERLELLQAEGQELIEMFQQDVETLSDDQKVEMQGKVQDKQNEIQFLANKLQTKAQEAQQAVINELSEDFNKILGELINAKGMDMVISPQALFYANPDLDITDEVTALLDVALADASE</sequence>
<dbReference type="Proteomes" id="UP000315825">
    <property type="component" value="Unassembled WGS sequence"/>
</dbReference>